<dbReference type="EMBL" id="JBBKAK010000001">
    <property type="protein sequence ID" value="MEJ8668148.1"/>
    <property type="molecule type" value="Genomic_DNA"/>
</dbReference>
<dbReference type="InterPro" id="IPR029058">
    <property type="entry name" value="AB_hydrolase_fold"/>
</dbReference>
<dbReference type="PANTHER" id="PTHR45527:SF1">
    <property type="entry name" value="FATTY ACID SYNTHASE"/>
    <property type="match status" value="1"/>
</dbReference>
<protein>
    <submittedName>
        <fullName evidence="6">Condensation domain-containing protein</fullName>
    </submittedName>
</protein>
<feature type="domain" description="Carrier" evidence="5">
    <location>
        <begin position="1"/>
        <end position="67"/>
    </location>
</feature>
<gene>
    <name evidence="6" type="ORF">WKI71_04925</name>
</gene>
<evidence type="ECO:0000259" key="5">
    <source>
        <dbReference type="PROSITE" id="PS50075"/>
    </source>
</evidence>
<sequence length="276" mass="30089">MLCGLFAEVLGLERVGVHDDFFERGGDSIVSVRLADRARRAGLALSPRDVFTHRTPAALARALPTKPAPRPRSSLRPAPRSCHSASRSSTTSRRGGGLDEQGTRGRRFPGRRRSAALPLQQGLLFHALFDEGAQDVYTMQSLVEIEGPLRPALLRTAAEELFARHANLRSAFLHEDLDEPVQVVLKQVPVHWTEAWASDDAALSRMIEADASARFDLTDPPLLRLTLTELAPTAGCWSSPTTTSCWTAGPSRCWSANFSSSTPLNSPPAPRPRCPP</sequence>
<comment type="caution">
    <text evidence="6">The sequence shown here is derived from an EMBL/GenBank/DDBJ whole genome shotgun (WGS) entry which is preliminary data.</text>
</comment>
<dbReference type="Gene3D" id="3.30.559.10">
    <property type="entry name" value="Chloramphenicol acetyltransferase-like domain"/>
    <property type="match status" value="1"/>
</dbReference>
<dbReference type="SMART" id="SM00823">
    <property type="entry name" value="PKS_PP"/>
    <property type="match status" value="1"/>
</dbReference>
<dbReference type="PANTHER" id="PTHR45527">
    <property type="entry name" value="NONRIBOSOMAL PEPTIDE SYNTHETASE"/>
    <property type="match status" value="1"/>
</dbReference>
<keyword evidence="7" id="KW-1185">Reference proteome</keyword>
<dbReference type="Gene3D" id="3.40.50.1820">
    <property type="entry name" value="alpha/beta hydrolase"/>
    <property type="match status" value="1"/>
</dbReference>
<evidence type="ECO:0000313" key="6">
    <source>
        <dbReference type="EMBL" id="MEJ8668148.1"/>
    </source>
</evidence>
<evidence type="ECO:0000256" key="4">
    <source>
        <dbReference type="SAM" id="MobiDB-lite"/>
    </source>
</evidence>
<evidence type="ECO:0000256" key="1">
    <source>
        <dbReference type="ARBA" id="ARBA00001957"/>
    </source>
</evidence>
<name>A0ABU8UGT6_9ACTN</name>
<feature type="compositionally biased region" description="Low complexity" evidence="4">
    <location>
        <begin position="71"/>
        <end position="93"/>
    </location>
</feature>
<dbReference type="InterPro" id="IPR001242">
    <property type="entry name" value="Condensation_dom"/>
</dbReference>
<evidence type="ECO:0000256" key="3">
    <source>
        <dbReference type="ARBA" id="ARBA00022553"/>
    </source>
</evidence>
<dbReference type="SUPFAM" id="SSF52777">
    <property type="entry name" value="CoA-dependent acyltransferases"/>
    <property type="match status" value="1"/>
</dbReference>
<dbReference type="InterPro" id="IPR036736">
    <property type="entry name" value="ACP-like_sf"/>
</dbReference>
<evidence type="ECO:0000256" key="2">
    <source>
        <dbReference type="ARBA" id="ARBA00022450"/>
    </source>
</evidence>
<evidence type="ECO:0000313" key="7">
    <source>
        <dbReference type="Proteomes" id="UP001376459"/>
    </source>
</evidence>
<dbReference type="Proteomes" id="UP001376459">
    <property type="component" value="Unassembled WGS sequence"/>
</dbReference>
<dbReference type="SUPFAM" id="SSF47336">
    <property type="entry name" value="ACP-like"/>
    <property type="match status" value="1"/>
</dbReference>
<feature type="region of interest" description="Disordered" evidence="4">
    <location>
        <begin position="59"/>
        <end position="112"/>
    </location>
</feature>
<dbReference type="InterPro" id="IPR023213">
    <property type="entry name" value="CAT-like_dom_sf"/>
</dbReference>
<comment type="cofactor">
    <cofactor evidence="1">
        <name>pantetheine 4'-phosphate</name>
        <dbReference type="ChEBI" id="CHEBI:47942"/>
    </cofactor>
</comment>
<dbReference type="Pfam" id="PF00550">
    <property type="entry name" value="PP-binding"/>
    <property type="match status" value="1"/>
</dbReference>
<proteinExistence type="predicted"/>
<accession>A0ABU8UGT6</accession>
<organism evidence="6 7">
    <name type="scientific">Streptomyces machairae</name>
    <dbReference type="NCBI Taxonomy" id="3134109"/>
    <lineage>
        <taxon>Bacteria</taxon>
        <taxon>Bacillati</taxon>
        <taxon>Actinomycetota</taxon>
        <taxon>Actinomycetes</taxon>
        <taxon>Kitasatosporales</taxon>
        <taxon>Streptomycetaceae</taxon>
        <taxon>Streptomyces</taxon>
    </lineage>
</organism>
<dbReference type="InterPro" id="IPR020806">
    <property type="entry name" value="PKS_PP-bd"/>
</dbReference>
<dbReference type="PROSITE" id="PS50075">
    <property type="entry name" value="CARRIER"/>
    <property type="match status" value="1"/>
</dbReference>
<reference evidence="6 7" key="1">
    <citation type="submission" date="2024-03" db="EMBL/GenBank/DDBJ databases">
        <title>Novel Streptomyces species of biotechnological and ecological value are a feature of Machair soil.</title>
        <authorList>
            <person name="Prole J.R."/>
            <person name="Goodfellow M."/>
            <person name="Allenby N."/>
            <person name="Ward A.C."/>
        </authorList>
    </citation>
    <scope>NUCLEOTIDE SEQUENCE [LARGE SCALE GENOMIC DNA]</scope>
    <source>
        <strain evidence="6 7">MS1.AVA.1</strain>
    </source>
</reference>
<keyword evidence="3" id="KW-0597">Phosphoprotein</keyword>
<dbReference type="InterPro" id="IPR009081">
    <property type="entry name" value="PP-bd_ACP"/>
</dbReference>
<keyword evidence="2" id="KW-0596">Phosphopantetheine</keyword>
<dbReference type="Pfam" id="PF00668">
    <property type="entry name" value="Condensation"/>
    <property type="match status" value="1"/>
</dbReference>